<dbReference type="AlphaFoldDB" id="A0A972F8U1"/>
<keyword evidence="2 3" id="KW-0040">ANK repeat</keyword>
<name>A0A972F8U1_9RHOO</name>
<feature type="repeat" description="ANK" evidence="3">
    <location>
        <begin position="88"/>
        <end position="116"/>
    </location>
</feature>
<keyword evidence="6" id="KW-1185">Reference proteome</keyword>
<protein>
    <recommendedName>
        <fullName evidence="7">Ankyrin</fullName>
    </recommendedName>
</protein>
<evidence type="ECO:0000313" key="5">
    <source>
        <dbReference type="EMBL" id="NMG02069.1"/>
    </source>
</evidence>
<dbReference type="PROSITE" id="PS50297">
    <property type="entry name" value="ANK_REP_REGION"/>
    <property type="match status" value="2"/>
</dbReference>
<feature type="repeat" description="ANK" evidence="3">
    <location>
        <begin position="151"/>
        <end position="183"/>
    </location>
</feature>
<gene>
    <name evidence="5" type="ORF">GPA21_03670</name>
</gene>
<organism evidence="5 6">
    <name type="scientific">Azoarcus taiwanensis</name>
    <dbReference type="NCBI Taxonomy" id="666964"/>
    <lineage>
        <taxon>Bacteria</taxon>
        <taxon>Pseudomonadati</taxon>
        <taxon>Pseudomonadota</taxon>
        <taxon>Betaproteobacteria</taxon>
        <taxon>Rhodocyclales</taxon>
        <taxon>Zoogloeaceae</taxon>
        <taxon>Azoarcus</taxon>
    </lineage>
</organism>
<proteinExistence type="predicted"/>
<keyword evidence="1" id="KW-0677">Repeat</keyword>
<sequence>MILRRFLLALVLACMTTVVLADSYEASISSARLGDTRQLVSLLNRGIDPNTIDEQGNSLLLLAAREGHLRTVQAILQYRPNVLHRNLAGDSALMLATLGGHRDVVDELLDAGAELNHDGWTPLIYAAFQGHLDLVEKFIERGADVHALAPNESNALMFAARNGHIQVVRRLLQTDIDLYHQNDRGFTAETWALSSGNTDIARLIEQERERRRPIRLEIN</sequence>
<evidence type="ECO:0000256" key="2">
    <source>
        <dbReference type="ARBA" id="ARBA00023043"/>
    </source>
</evidence>
<dbReference type="SMART" id="SM00248">
    <property type="entry name" value="ANK"/>
    <property type="match status" value="5"/>
</dbReference>
<dbReference type="EMBL" id="WTVM01000013">
    <property type="protein sequence ID" value="NMG02069.1"/>
    <property type="molecule type" value="Genomic_DNA"/>
</dbReference>
<feature type="repeat" description="ANK" evidence="3">
    <location>
        <begin position="118"/>
        <end position="150"/>
    </location>
</feature>
<dbReference type="PANTHER" id="PTHR24198">
    <property type="entry name" value="ANKYRIN REPEAT AND PROTEIN KINASE DOMAIN-CONTAINING PROTEIN"/>
    <property type="match status" value="1"/>
</dbReference>
<dbReference type="SUPFAM" id="SSF48403">
    <property type="entry name" value="Ankyrin repeat"/>
    <property type="match status" value="1"/>
</dbReference>
<dbReference type="Proteomes" id="UP000599523">
    <property type="component" value="Unassembled WGS sequence"/>
</dbReference>
<dbReference type="Gene3D" id="1.25.40.20">
    <property type="entry name" value="Ankyrin repeat-containing domain"/>
    <property type="match status" value="2"/>
</dbReference>
<evidence type="ECO:0000256" key="4">
    <source>
        <dbReference type="SAM" id="SignalP"/>
    </source>
</evidence>
<dbReference type="InterPro" id="IPR036770">
    <property type="entry name" value="Ankyrin_rpt-contain_sf"/>
</dbReference>
<evidence type="ECO:0000313" key="6">
    <source>
        <dbReference type="Proteomes" id="UP000599523"/>
    </source>
</evidence>
<evidence type="ECO:0000256" key="3">
    <source>
        <dbReference type="PROSITE-ProRule" id="PRU00023"/>
    </source>
</evidence>
<reference evidence="5" key="1">
    <citation type="submission" date="2019-12" db="EMBL/GenBank/DDBJ databases">
        <title>Comparative genomics gives insights into the taxonomy of the Azoarcus-Aromatoleum group and reveals separate origins of nif in the plant-associated Azoarcus and non-plant-associated Aromatoleum sub-groups.</title>
        <authorList>
            <person name="Lafos M."/>
            <person name="Maluk M."/>
            <person name="Batista M."/>
            <person name="Junghare M."/>
            <person name="Carmona M."/>
            <person name="Faoro H."/>
            <person name="Cruz L.M."/>
            <person name="Battistoni F."/>
            <person name="De Souza E."/>
            <person name="Pedrosa F."/>
            <person name="Chen W.-M."/>
            <person name="Poole P.S."/>
            <person name="Dixon R.A."/>
            <person name="James E.K."/>
        </authorList>
    </citation>
    <scope>NUCLEOTIDE SEQUENCE</scope>
    <source>
        <strain evidence="5">NSC3</strain>
    </source>
</reference>
<keyword evidence="4" id="KW-0732">Signal</keyword>
<dbReference type="PROSITE" id="PS50088">
    <property type="entry name" value="ANK_REPEAT"/>
    <property type="match status" value="3"/>
</dbReference>
<dbReference type="PANTHER" id="PTHR24198:SF165">
    <property type="entry name" value="ANKYRIN REPEAT-CONTAINING PROTEIN-RELATED"/>
    <property type="match status" value="1"/>
</dbReference>
<dbReference type="RefSeq" id="WP_168986860.1">
    <property type="nucleotide sequence ID" value="NZ_CAWPHM010000044.1"/>
</dbReference>
<evidence type="ECO:0000256" key="1">
    <source>
        <dbReference type="ARBA" id="ARBA00022737"/>
    </source>
</evidence>
<dbReference type="Pfam" id="PF13637">
    <property type="entry name" value="Ank_4"/>
    <property type="match status" value="1"/>
</dbReference>
<feature type="chain" id="PRO_5036695051" description="Ankyrin" evidence="4">
    <location>
        <begin position="22"/>
        <end position="219"/>
    </location>
</feature>
<dbReference type="InterPro" id="IPR002110">
    <property type="entry name" value="Ankyrin_rpt"/>
</dbReference>
<accession>A0A972F8U1</accession>
<feature type="signal peptide" evidence="4">
    <location>
        <begin position="1"/>
        <end position="21"/>
    </location>
</feature>
<comment type="caution">
    <text evidence="5">The sequence shown here is derived from an EMBL/GenBank/DDBJ whole genome shotgun (WGS) entry which is preliminary data.</text>
</comment>
<dbReference type="Pfam" id="PF12796">
    <property type="entry name" value="Ank_2"/>
    <property type="match status" value="1"/>
</dbReference>
<evidence type="ECO:0008006" key="7">
    <source>
        <dbReference type="Google" id="ProtNLM"/>
    </source>
</evidence>